<reference evidence="4 5" key="1">
    <citation type="submission" date="2023-02" db="EMBL/GenBank/DDBJ databases">
        <title>Complete genome sequence of a novel bacterium Oceanimonas sp. NTOU-MSR1 isolated from marine coast sediment.</title>
        <authorList>
            <person name="Yang H.-T."/>
            <person name="Chen Y.-L."/>
            <person name="Ho Y.-N."/>
        </authorList>
    </citation>
    <scope>NUCLEOTIDE SEQUENCE [LARGE SCALE GENOMIC DNA]</scope>
    <source>
        <strain evidence="4 5">NTOU-MSR1</strain>
    </source>
</reference>
<dbReference type="GO" id="GO:0016020">
    <property type="term" value="C:membrane"/>
    <property type="evidence" value="ECO:0007669"/>
    <property type="project" value="InterPro"/>
</dbReference>
<protein>
    <submittedName>
        <fullName evidence="4">Pyocin knob domain-containing protein</fullName>
    </submittedName>
</protein>
<dbReference type="KEGG" id="ope:PU634_10250"/>
<dbReference type="PANTHER" id="PTHR13328">
    <property type="entry name" value="NEGATIVE ELONGATION FACTOR A NELF-A"/>
    <property type="match status" value="1"/>
</dbReference>
<name>A0AA50KJW5_9GAMM</name>
<sequence length="1813" mass="187757">MTTEITAPQVYQKLANMINEWQQFLDQFGDWQTAAGPTVTLTHPDGSTSLHQTLAHLTQTLTNWDTWYTSRSAEIASSAEWAVHPVDQLVPIGNGVDEYSALHHRHYADLAQAAAEVAQAAAHNSELAAKASELAAAASEAAAASSASAASASEVASANSAAAAATSETAAANSASAASASKTAAANSASAANVSKNAAKASETAAKASETAAKSSETAAAASEAAAANSASSANTSKNAAKASETAAKASETAAANSETASANSASAANTSKNAAAASASAASASETAAANSASAANTSKNAAAASATAAAASETAAKNSETAAAASETAAKASETGAASSASSASSSKTAAANSAAAAATSETAAANSAAAASASEMAAANSASAANTSKNAAAASATAAKSSETAAANSASAASSSKTAAASSATAAASSASSASSSKTAAANSASAALASETAAASSKSAAAASEATATIKASEASSSATKAQQWAEHPQDSDIPGEAVGTRSAKHWAEIAHQYAQTVSSALIWRGGWDASAGNYPTPSMSPETADYYRITVPGTMTGTQGSLTVEAGDYLHWDIQQDIWFKIDATDAVNSVNGKTGAVVLSKADVGLGNARNVPSYSQAESDGRYVRSDVDTSTSGSFHSKNLTFDKATVLANGTDLNTLTTSGFYNGHSLINAPNGDTNWWYLFVLCHTYNTSYCLQRAWDLNTQDKVIYERRRVSGVWGEWYKSWTSGNDGSGSGLDADMVDGLQGSQLARVDAANTFLESQRFTAGKGLLKDGEGVLFIGNSGGLSTEAPFWKAFQVAGETVTQAGSPKYPRGALYWTMGKVDDPTDLRFVIETGNLGTLPCDIQVEPSNGGRFLVESGSEISGDLNVTGANLTHMGNPVWHTGNDGNGSGLDADLLDGREGYIYAKETSTKPVSRITWAEAGSVGTPGNTITDVYGESDFSSIDANKTFGFLDAWAAVETHGGRLPTLEEVMDGVGRGSGQGYDTNYIWTCTFEDSTHVWVVKGDYITYPQKKLVDITDPAEVYHTRCFFDVERGNKIVRYHSDGVLRSGNNLVWHAGNDGAGSGLDADTVDGIQGANIARRGASLTSLDKSFFLSYLNNPALANAEFPSSGGGIFPGNGDSATSLVANVKVGSWYGIGFSPTISGMPVPKGENAVWINVRDGRLYARDELYAQSNQKVWHTGNDGAGSGLDADTLDGKQLATIESEYQSADANKLDKSGGTMTGRITTSSDIRFTGVGVGSGLLFNSTTIANDAAGIRQMGTNNNGELEFFTTDDDVEPFVFRHYTAGQDGSGSSVEWFKIDGSHAYHRGSVVWDASNDGAGSGLDADTLDGQQGVYYDHTKYGLGGLSVISPEPNSVGPVSGFYNHNSSTTNTPHESLGNFVFLQAVGDNNNQIFQIGSYGSGGDGGNGHIYARRRWQSSWKPWEKLWTDQNHGADSGLDADKVRGVSGTLLARKDTDNYYQPGSNQILSNNQGYYIKDASGANRRVAAINLNSRLQLGQSTTAMELWALNGEVTINSSVMWHAGNDGSGSGLDADTLDGLNSTDFVRSNAVTNATAEYSTTSHIESGRGSGGVALTINDGHGNANVTWNHKAGVPEQNGNAARIKVNTDSQTGATMWFELKSGVTAGQAVQTVPVLILTENEVKVECPNLKVGTETVYHTGNDPRGDYAYLSAPTAFTSDYKNYWASHASVGNSMSTSSDGILILETGHYKVEAYQRSKNAERPYISVALNGDRGLLEGRTAGTWYHDHASSDQNSSSQSFYLGLLNAGELITVGPPSSHSANLHYGAASYQGKVMITRVK</sequence>
<evidence type="ECO:0000313" key="4">
    <source>
        <dbReference type="EMBL" id="WMC09496.1"/>
    </source>
</evidence>
<organism evidence="4 5">
    <name type="scientific">Oceanimonas pelagia</name>
    <dbReference type="NCBI Taxonomy" id="3028314"/>
    <lineage>
        <taxon>Bacteria</taxon>
        <taxon>Pseudomonadati</taxon>
        <taxon>Pseudomonadota</taxon>
        <taxon>Gammaproteobacteria</taxon>
        <taxon>Aeromonadales</taxon>
        <taxon>Aeromonadaceae</taxon>
        <taxon>Oceanimonas</taxon>
    </lineage>
</organism>
<evidence type="ECO:0000256" key="1">
    <source>
        <dbReference type="PROSITE-ProRule" id="PRU00284"/>
    </source>
</evidence>
<dbReference type="CDD" id="cd19958">
    <property type="entry name" value="pyocin_knob"/>
    <property type="match status" value="1"/>
</dbReference>
<dbReference type="InterPro" id="IPR052828">
    <property type="entry name" value="NELF-A_domain"/>
</dbReference>
<accession>A0AA50KJW5</accession>
<dbReference type="GO" id="GO:0007165">
    <property type="term" value="P:signal transduction"/>
    <property type="evidence" value="ECO:0007669"/>
    <property type="project" value="UniProtKB-KW"/>
</dbReference>
<dbReference type="RefSeq" id="WP_306760691.1">
    <property type="nucleotide sequence ID" value="NZ_CP118224.1"/>
</dbReference>
<feature type="domain" description="Methyl-accepting transducer" evidence="3">
    <location>
        <begin position="151"/>
        <end position="408"/>
    </location>
</feature>
<keyword evidence="5" id="KW-1185">Reference proteome</keyword>
<evidence type="ECO:0000256" key="2">
    <source>
        <dbReference type="SAM" id="MobiDB-lite"/>
    </source>
</evidence>
<keyword evidence="1" id="KW-0807">Transducer</keyword>
<gene>
    <name evidence="4" type="ORF">PU634_10250</name>
</gene>
<evidence type="ECO:0000259" key="3">
    <source>
        <dbReference type="PROSITE" id="PS50111"/>
    </source>
</evidence>
<proteinExistence type="predicted"/>
<dbReference type="Proteomes" id="UP001223802">
    <property type="component" value="Chromosome"/>
</dbReference>
<feature type="region of interest" description="Disordered" evidence="2">
    <location>
        <begin position="476"/>
        <end position="504"/>
    </location>
</feature>
<dbReference type="PROSITE" id="PS50111">
    <property type="entry name" value="CHEMOTAXIS_TRANSDUC_2"/>
    <property type="match status" value="1"/>
</dbReference>
<feature type="compositionally biased region" description="Low complexity" evidence="2">
    <location>
        <begin position="476"/>
        <end position="486"/>
    </location>
</feature>
<dbReference type="PANTHER" id="PTHR13328:SF4">
    <property type="entry name" value="NEGATIVE ELONGATION FACTOR A"/>
    <property type="match status" value="1"/>
</dbReference>
<dbReference type="GO" id="GO:0006935">
    <property type="term" value="P:chemotaxis"/>
    <property type="evidence" value="ECO:0007669"/>
    <property type="project" value="UniProtKB-ARBA"/>
</dbReference>
<dbReference type="InterPro" id="IPR004089">
    <property type="entry name" value="MCPsignal_dom"/>
</dbReference>
<evidence type="ECO:0000313" key="5">
    <source>
        <dbReference type="Proteomes" id="UP001223802"/>
    </source>
</evidence>
<dbReference type="EMBL" id="CP118224">
    <property type="protein sequence ID" value="WMC09496.1"/>
    <property type="molecule type" value="Genomic_DNA"/>
</dbReference>